<sequence length="124" mass="13859">MTSADLLRIIAGLQSKHFAADFLLQTKRMRNEKGRYGYAGGVWHGLVHVAGSALILLPVMGFSSPIVAVLVGEGLAHYHIDWAKERIVRRRSLGVQSNDFWRLFGLDQLAHQLTYLVMVFVLVA</sequence>
<reference evidence="2 3" key="1">
    <citation type="submission" date="2022-05" db="EMBL/GenBank/DDBJ databases">
        <title>Seasonal and diel survey of microbial diversity of the Tyrrhenian coast.</title>
        <authorList>
            <person name="Gattoni G."/>
            <person name="Corral P."/>
        </authorList>
    </citation>
    <scope>NUCLEOTIDE SEQUENCE [LARGE SCALE GENOMIC DNA]</scope>
    <source>
        <strain evidence="2 3">V10</strain>
    </source>
</reference>
<dbReference type="EMBL" id="JALZWP010000006">
    <property type="protein sequence ID" value="MCL1628749.1"/>
    <property type="molecule type" value="Genomic_DNA"/>
</dbReference>
<dbReference type="Pfam" id="PF11750">
    <property type="entry name" value="DUF3307"/>
    <property type="match status" value="1"/>
</dbReference>
<gene>
    <name evidence="2" type="ORF">M3N55_08395</name>
</gene>
<dbReference type="Proteomes" id="UP001202550">
    <property type="component" value="Unassembled WGS sequence"/>
</dbReference>
<keyword evidence="1" id="KW-1133">Transmembrane helix</keyword>
<protein>
    <submittedName>
        <fullName evidence="2">DUF3307 domain-containing protein</fullName>
    </submittedName>
</protein>
<evidence type="ECO:0000256" key="1">
    <source>
        <dbReference type="SAM" id="Phobius"/>
    </source>
</evidence>
<dbReference type="RefSeq" id="WP_249058079.1">
    <property type="nucleotide sequence ID" value="NZ_JALZWP010000006.1"/>
</dbReference>
<feature type="transmembrane region" description="Helical" evidence="1">
    <location>
        <begin position="36"/>
        <end position="56"/>
    </location>
</feature>
<keyword evidence="1" id="KW-0472">Membrane</keyword>
<evidence type="ECO:0000313" key="2">
    <source>
        <dbReference type="EMBL" id="MCL1628749.1"/>
    </source>
</evidence>
<comment type="caution">
    <text evidence="2">The sequence shown here is derived from an EMBL/GenBank/DDBJ whole genome shotgun (WGS) entry which is preliminary data.</text>
</comment>
<dbReference type="InterPro" id="IPR021737">
    <property type="entry name" value="Phage_phiKZ_Orf197"/>
</dbReference>
<name>A0ABT0M1L6_9RHOB</name>
<evidence type="ECO:0000313" key="3">
    <source>
        <dbReference type="Proteomes" id="UP001202550"/>
    </source>
</evidence>
<proteinExistence type="predicted"/>
<accession>A0ABT0M1L6</accession>
<keyword evidence="1" id="KW-0812">Transmembrane</keyword>
<keyword evidence="3" id="KW-1185">Reference proteome</keyword>
<organism evidence="2 3">
    <name type="scientific">Roseinatronobacter domitianus</name>
    <dbReference type="NCBI Taxonomy" id="2940293"/>
    <lineage>
        <taxon>Bacteria</taxon>
        <taxon>Pseudomonadati</taxon>
        <taxon>Pseudomonadota</taxon>
        <taxon>Alphaproteobacteria</taxon>
        <taxon>Rhodobacterales</taxon>
        <taxon>Paracoccaceae</taxon>
        <taxon>Roseinatronobacter</taxon>
    </lineage>
</organism>